<evidence type="ECO:0000259" key="2">
    <source>
        <dbReference type="SMART" id="SM01162"/>
    </source>
</evidence>
<dbReference type="PANTHER" id="PTHR47872">
    <property type="entry name" value="NUCLEAR RNA EXPORT FACTOR SDE5-RELATED"/>
    <property type="match status" value="1"/>
</dbReference>
<dbReference type="Pfam" id="PF08590">
    <property type="entry name" value="DUF1771"/>
    <property type="match status" value="1"/>
</dbReference>
<name>A0AAV9CRL1_ACOCL</name>
<feature type="domain" description="DUF1771" evidence="2">
    <location>
        <begin position="320"/>
        <end position="385"/>
    </location>
</feature>
<reference evidence="3" key="1">
    <citation type="journal article" date="2023" name="Nat. Commun.">
        <title>Diploid and tetraploid genomes of Acorus and the evolution of monocots.</title>
        <authorList>
            <person name="Ma L."/>
            <person name="Liu K.W."/>
            <person name="Li Z."/>
            <person name="Hsiao Y.Y."/>
            <person name="Qi Y."/>
            <person name="Fu T."/>
            <person name="Tang G.D."/>
            <person name="Zhang D."/>
            <person name="Sun W.H."/>
            <person name="Liu D.K."/>
            <person name="Li Y."/>
            <person name="Chen G.Z."/>
            <person name="Liu X.D."/>
            <person name="Liao X.Y."/>
            <person name="Jiang Y.T."/>
            <person name="Yu X."/>
            <person name="Hao Y."/>
            <person name="Huang J."/>
            <person name="Zhao X.W."/>
            <person name="Ke S."/>
            <person name="Chen Y.Y."/>
            <person name="Wu W.L."/>
            <person name="Hsu J.L."/>
            <person name="Lin Y.F."/>
            <person name="Huang M.D."/>
            <person name="Li C.Y."/>
            <person name="Huang L."/>
            <person name="Wang Z.W."/>
            <person name="Zhao X."/>
            <person name="Zhong W.Y."/>
            <person name="Peng D.H."/>
            <person name="Ahmad S."/>
            <person name="Lan S."/>
            <person name="Zhang J.S."/>
            <person name="Tsai W.C."/>
            <person name="Van de Peer Y."/>
            <person name="Liu Z.J."/>
        </authorList>
    </citation>
    <scope>NUCLEOTIDE SEQUENCE</scope>
    <source>
        <strain evidence="3">CP</strain>
    </source>
</reference>
<sequence length="481" mass="52841">MGSSGSELDGEEKALEGLLNAFGVNFSLEEIASAYCRANRDVNKAGEILFESQQSCSDGMHHAHKGETSGTHSHRAISSENGSEKSTSLCNNSKGTKHKKSSVSCGTISGVIGKGYAKHTPPMNGTCVTVKPMKLDVKEPLAGELMREGESDFMSRNEPISNKDIEEFLFSMLGEGFRLNMNVIREVLGSCGYDVKKSMEQLLVLSKGKNKIISDDTDACAGKSIGGVYDSANEDKSTVTSVPSEKPSDLSKEVLQALFSVPVRVEEEPKRIRIAWGLNRTRAPGKKVVTAPLESTDATLSTNVVETKPPPEDVVAEVDNYQALRKAAKLHWDAMKTYYEAAVEEFSKGNRAQANYLLEQGKFYNEKAREADEKSADEIFEASKVDSLNEMTLDLHNHHAREAVDLLKFHLHSLAQTLDVLKVIVDADAPDMTKGKRRRVIIKLLERESIKWTEAEGNPGTLCIRLDEIDPKGLNFVESTL</sequence>
<evidence type="ECO:0000313" key="3">
    <source>
        <dbReference type="EMBL" id="KAK1290782.1"/>
    </source>
</evidence>
<feature type="compositionally biased region" description="Polar residues" evidence="1">
    <location>
        <begin position="68"/>
        <end position="94"/>
    </location>
</feature>
<evidence type="ECO:0000256" key="1">
    <source>
        <dbReference type="SAM" id="MobiDB-lite"/>
    </source>
</evidence>
<dbReference type="InterPro" id="IPR036063">
    <property type="entry name" value="Smr_dom_sf"/>
</dbReference>
<dbReference type="Gene3D" id="3.30.1370.110">
    <property type="match status" value="1"/>
</dbReference>
<organism evidence="3 4">
    <name type="scientific">Acorus calamus</name>
    <name type="common">Sweet flag</name>
    <dbReference type="NCBI Taxonomy" id="4465"/>
    <lineage>
        <taxon>Eukaryota</taxon>
        <taxon>Viridiplantae</taxon>
        <taxon>Streptophyta</taxon>
        <taxon>Embryophyta</taxon>
        <taxon>Tracheophyta</taxon>
        <taxon>Spermatophyta</taxon>
        <taxon>Magnoliopsida</taxon>
        <taxon>Liliopsida</taxon>
        <taxon>Acoraceae</taxon>
        <taxon>Acorus</taxon>
    </lineage>
</organism>
<dbReference type="InterPro" id="IPR013899">
    <property type="entry name" value="DUF1771"/>
</dbReference>
<accession>A0AAV9CRL1</accession>
<dbReference type="AlphaFoldDB" id="A0AAV9CRL1"/>
<proteinExistence type="predicted"/>
<dbReference type="Proteomes" id="UP001180020">
    <property type="component" value="Unassembled WGS sequence"/>
</dbReference>
<dbReference type="SMART" id="SM01162">
    <property type="entry name" value="DUF1771"/>
    <property type="match status" value="1"/>
</dbReference>
<dbReference type="Pfam" id="PF24767">
    <property type="entry name" value="UBA_At5g58720"/>
    <property type="match status" value="1"/>
</dbReference>
<feature type="region of interest" description="Disordered" evidence="1">
    <location>
        <begin position="58"/>
        <end position="98"/>
    </location>
</feature>
<dbReference type="PANTHER" id="PTHR47872:SF1">
    <property type="entry name" value="NUCLEAR RNA EXPORT FACTOR SDE5-RELATED"/>
    <property type="match status" value="1"/>
</dbReference>
<dbReference type="EMBL" id="JAUJYO010000018">
    <property type="protein sequence ID" value="KAK1290782.1"/>
    <property type="molecule type" value="Genomic_DNA"/>
</dbReference>
<protein>
    <recommendedName>
        <fullName evidence="2">DUF1771 domain-containing protein</fullName>
    </recommendedName>
</protein>
<reference evidence="3" key="2">
    <citation type="submission" date="2023-06" db="EMBL/GenBank/DDBJ databases">
        <authorList>
            <person name="Ma L."/>
            <person name="Liu K.-W."/>
            <person name="Li Z."/>
            <person name="Hsiao Y.-Y."/>
            <person name="Qi Y."/>
            <person name="Fu T."/>
            <person name="Tang G."/>
            <person name="Zhang D."/>
            <person name="Sun W.-H."/>
            <person name="Liu D.-K."/>
            <person name="Li Y."/>
            <person name="Chen G.-Z."/>
            <person name="Liu X.-D."/>
            <person name="Liao X.-Y."/>
            <person name="Jiang Y.-T."/>
            <person name="Yu X."/>
            <person name="Hao Y."/>
            <person name="Huang J."/>
            <person name="Zhao X.-W."/>
            <person name="Ke S."/>
            <person name="Chen Y.-Y."/>
            <person name="Wu W.-L."/>
            <person name="Hsu J.-L."/>
            <person name="Lin Y.-F."/>
            <person name="Huang M.-D."/>
            <person name="Li C.-Y."/>
            <person name="Huang L."/>
            <person name="Wang Z.-W."/>
            <person name="Zhao X."/>
            <person name="Zhong W.-Y."/>
            <person name="Peng D.-H."/>
            <person name="Ahmad S."/>
            <person name="Lan S."/>
            <person name="Zhang J.-S."/>
            <person name="Tsai W.-C."/>
            <person name="Van De Peer Y."/>
            <person name="Liu Z.-J."/>
        </authorList>
    </citation>
    <scope>NUCLEOTIDE SEQUENCE</scope>
    <source>
        <strain evidence="3">CP</strain>
        <tissue evidence="3">Leaves</tissue>
    </source>
</reference>
<dbReference type="InterPro" id="IPR056254">
    <property type="entry name" value="At5g58720/SDE5-like_UBA-like"/>
</dbReference>
<comment type="caution">
    <text evidence="3">The sequence shown here is derived from an EMBL/GenBank/DDBJ whole genome shotgun (WGS) entry which is preliminary data.</text>
</comment>
<evidence type="ECO:0000313" key="4">
    <source>
        <dbReference type="Proteomes" id="UP001180020"/>
    </source>
</evidence>
<gene>
    <name evidence="3" type="ORF">QJS10_CPB18g01490</name>
</gene>
<keyword evidence="4" id="KW-1185">Reference proteome</keyword>